<feature type="transmembrane region" description="Helical" evidence="1">
    <location>
        <begin position="12"/>
        <end position="36"/>
    </location>
</feature>
<dbReference type="RefSeq" id="WP_219669236.1">
    <property type="nucleotide sequence ID" value="NZ_WTFF01000178.1"/>
</dbReference>
<keyword evidence="3" id="KW-1185">Reference proteome</keyword>
<keyword evidence="1" id="KW-1133">Transmembrane helix</keyword>
<reference evidence="2 3" key="1">
    <citation type="submission" date="2019-12" db="EMBL/GenBank/DDBJ databases">
        <title>Genome sequence of Streptomyces bambusae.</title>
        <authorList>
            <person name="Bansal K."/>
            <person name="Choksket S."/>
            <person name="Korpole S."/>
            <person name="Patil P.B."/>
        </authorList>
    </citation>
    <scope>NUCLEOTIDE SEQUENCE [LARGE SCALE GENOMIC DNA]</scope>
    <source>
        <strain evidence="2 3">SK60</strain>
    </source>
</reference>
<feature type="transmembrane region" description="Helical" evidence="1">
    <location>
        <begin position="42"/>
        <end position="65"/>
    </location>
</feature>
<dbReference type="EMBL" id="WTFF01000178">
    <property type="protein sequence ID" value="MBW5484608.1"/>
    <property type="molecule type" value="Genomic_DNA"/>
</dbReference>
<evidence type="ECO:0000256" key="1">
    <source>
        <dbReference type="SAM" id="Phobius"/>
    </source>
</evidence>
<evidence type="ECO:0008006" key="4">
    <source>
        <dbReference type="Google" id="ProtNLM"/>
    </source>
</evidence>
<keyword evidence="1" id="KW-0472">Membrane</keyword>
<evidence type="ECO:0000313" key="3">
    <source>
        <dbReference type="Proteomes" id="UP000812013"/>
    </source>
</evidence>
<evidence type="ECO:0000313" key="2">
    <source>
        <dbReference type="EMBL" id="MBW5484608.1"/>
    </source>
</evidence>
<organism evidence="2 3">
    <name type="scientific">Streptomyces bambusae</name>
    <dbReference type="NCBI Taxonomy" id="1550616"/>
    <lineage>
        <taxon>Bacteria</taxon>
        <taxon>Bacillati</taxon>
        <taxon>Actinomycetota</taxon>
        <taxon>Actinomycetes</taxon>
        <taxon>Kitasatosporales</taxon>
        <taxon>Streptomycetaceae</taxon>
        <taxon>Streptomyces</taxon>
    </lineage>
</organism>
<feature type="transmembrane region" description="Helical" evidence="1">
    <location>
        <begin position="161"/>
        <end position="181"/>
    </location>
</feature>
<protein>
    <recommendedName>
        <fullName evidence="4">Membrane protein YmcC</fullName>
    </recommendedName>
</protein>
<dbReference type="Proteomes" id="UP000812013">
    <property type="component" value="Unassembled WGS sequence"/>
</dbReference>
<accession>A0ABS6ZBK0</accession>
<proteinExistence type="predicted"/>
<keyword evidence="1" id="KW-0812">Transmembrane</keyword>
<sequence>MERNRPRGERAILYLIIACDVFFWVLLAAGLGARYIKGWKRLGGGILLCVPLLDIVLLGATVISLKDGMEVGIWHGLSAAYLGFTVAFGHDTLCWADAKFGRRFGGIPEQPRPVLYGRARVLREWRSWLRFLLAYAVGCALLLGMTWFVGGVERGAPLLAWLNPLTKILIYSLVWPVIVTIRPGQAPEEETSRAGGQ</sequence>
<gene>
    <name evidence="2" type="ORF">GPJ59_22695</name>
</gene>
<comment type="caution">
    <text evidence="2">The sequence shown here is derived from an EMBL/GenBank/DDBJ whole genome shotgun (WGS) entry which is preliminary data.</text>
</comment>
<feature type="transmembrane region" description="Helical" evidence="1">
    <location>
        <begin position="128"/>
        <end position="149"/>
    </location>
</feature>
<name>A0ABS6ZBK0_9ACTN</name>